<dbReference type="WBParaSite" id="Hba_00176">
    <property type="protein sequence ID" value="Hba_00176"/>
    <property type="gene ID" value="Hba_00176"/>
</dbReference>
<evidence type="ECO:0000313" key="2">
    <source>
        <dbReference type="WBParaSite" id="Hba_00176"/>
    </source>
</evidence>
<dbReference type="AlphaFoldDB" id="A0A1I7W6C5"/>
<name>A0A1I7W6C5_HETBA</name>
<accession>A0A1I7W6C5</accession>
<sequence>MGKNDRSPFGIVARHITNSIRILKDKKENRSWRAIMASIVEKKKEIDQNKKVQEMLFRTVGNVRNTTRRVADEEDSTKSKPNAAEMYENTILEKVPTVHTFKQDMKKLFENTKRKMMRQNFKLFAFVCHFFKTHCYFYYCTKKIICKVDFIKLLEKFYRKYELKTYSPIISCSVLDFANIH</sequence>
<reference evidence="2" key="1">
    <citation type="submission" date="2016-11" db="UniProtKB">
        <authorList>
            <consortium name="WormBaseParasite"/>
        </authorList>
    </citation>
    <scope>IDENTIFICATION</scope>
</reference>
<proteinExistence type="predicted"/>
<dbReference type="InterPro" id="IPR006954">
    <property type="entry name" value="Mlt-10-like"/>
</dbReference>
<protein>
    <submittedName>
        <fullName evidence="2">Uncharacterized protein</fullName>
    </submittedName>
</protein>
<keyword evidence="1" id="KW-1185">Reference proteome</keyword>
<evidence type="ECO:0000313" key="1">
    <source>
        <dbReference type="Proteomes" id="UP000095283"/>
    </source>
</evidence>
<organism evidence="1 2">
    <name type="scientific">Heterorhabditis bacteriophora</name>
    <name type="common">Entomopathogenic nematode worm</name>
    <dbReference type="NCBI Taxonomy" id="37862"/>
    <lineage>
        <taxon>Eukaryota</taxon>
        <taxon>Metazoa</taxon>
        <taxon>Ecdysozoa</taxon>
        <taxon>Nematoda</taxon>
        <taxon>Chromadorea</taxon>
        <taxon>Rhabditida</taxon>
        <taxon>Rhabditina</taxon>
        <taxon>Rhabditomorpha</taxon>
        <taxon>Strongyloidea</taxon>
        <taxon>Heterorhabditidae</taxon>
        <taxon>Heterorhabditis</taxon>
    </lineage>
</organism>
<dbReference type="Pfam" id="PF04870">
    <property type="entry name" value="Moulting_cycle"/>
    <property type="match status" value="1"/>
</dbReference>
<dbReference type="Proteomes" id="UP000095283">
    <property type="component" value="Unplaced"/>
</dbReference>